<evidence type="ECO:0000313" key="1">
    <source>
        <dbReference type="EMBL" id="KAJ7697113.1"/>
    </source>
</evidence>
<dbReference type="AlphaFoldDB" id="A0AAD7DQ77"/>
<organism evidence="1 2">
    <name type="scientific">Mycena metata</name>
    <dbReference type="NCBI Taxonomy" id="1033252"/>
    <lineage>
        <taxon>Eukaryota</taxon>
        <taxon>Fungi</taxon>
        <taxon>Dikarya</taxon>
        <taxon>Basidiomycota</taxon>
        <taxon>Agaricomycotina</taxon>
        <taxon>Agaricomycetes</taxon>
        <taxon>Agaricomycetidae</taxon>
        <taxon>Agaricales</taxon>
        <taxon>Marasmiineae</taxon>
        <taxon>Mycenaceae</taxon>
        <taxon>Mycena</taxon>
    </lineage>
</organism>
<protein>
    <submittedName>
        <fullName evidence="1">Uncharacterized protein</fullName>
    </submittedName>
</protein>
<dbReference type="Proteomes" id="UP001215598">
    <property type="component" value="Unassembled WGS sequence"/>
</dbReference>
<accession>A0AAD7DQ77</accession>
<reference evidence="1" key="1">
    <citation type="submission" date="2023-03" db="EMBL/GenBank/DDBJ databases">
        <title>Massive genome expansion in bonnet fungi (Mycena s.s.) driven by repeated elements and novel gene families across ecological guilds.</title>
        <authorList>
            <consortium name="Lawrence Berkeley National Laboratory"/>
            <person name="Harder C.B."/>
            <person name="Miyauchi S."/>
            <person name="Viragh M."/>
            <person name="Kuo A."/>
            <person name="Thoen E."/>
            <person name="Andreopoulos B."/>
            <person name="Lu D."/>
            <person name="Skrede I."/>
            <person name="Drula E."/>
            <person name="Henrissat B."/>
            <person name="Morin E."/>
            <person name="Kohler A."/>
            <person name="Barry K."/>
            <person name="LaButti K."/>
            <person name="Morin E."/>
            <person name="Salamov A."/>
            <person name="Lipzen A."/>
            <person name="Mereny Z."/>
            <person name="Hegedus B."/>
            <person name="Baldrian P."/>
            <person name="Stursova M."/>
            <person name="Weitz H."/>
            <person name="Taylor A."/>
            <person name="Grigoriev I.V."/>
            <person name="Nagy L.G."/>
            <person name="Martin F."/>
            <person name="Kauserud H."/>
        </authorList>
    </citation>
    <scope>NUCLEOTIDE SEQUENCE</scope>
    <source>
        <strain evidence="1">CBHHK182m</strain>
    </source>
</reference>
<dbReference type="EMBL" id="JARKIB010000616">
    <property type="protein sequence ID" value="KAJ7697113.1"/>
    <property type="molecule type" value="Genomic_DNA"/>
</dbReference>
<keyword evidence="2" id="KW-1185">Reference proteome</keyword>
<name>A0AAD7DQ77_9AGAR</name>
<sequence length="124" mass="14054">MCRVRNDGRSCRGSVENHRKSFEATDAQIRPWVLSNDHQSQRRHLEYGRQEVFKPVTIDRWVVVIYEQQRRFNDGAAQDMVTGLITAAATLASSSPLPRMSAGKMVKVESLTSSGPLVRLARKR</sequence>
<comment type="caution">
    <text evidence="1">The sequence shown here is derived from an EMBL/GenBank/DDBJ whole genome shotgun (WGS) entry which is preliminary data.</text>
</comment>
<proteinExistence type="predicted"/>
<gene>
    <name evidence="1" type="ORF">B0H16DRAFT_828100</name>
</gene>
<evidence type="ECO:0000313" key="2">
    <source>
        <dbReference type="Proteomes" id="UP001215598"/>
    </source>
</evidence>